<evidence type="ECO:0000313" key="2">
    <source>
        <dbReference type="Proteomes" id="UP001060085"/>
    </source>
</evidence>
<accession>A0ACB9ZY52</accession>
<dbReference type="EMBL" id="CM044707">
    <property type="protein sequence ID" value="KAI5653562.1"/>
    <property type="molecule type" value="Genomic_DNA"/>
</dbReference>
<evidence type="ECO:0000313" key="1">
    <source>
        <dbReference type="EMBL" id="KAI5653562.1"/>
    </source>
</evidence>
<gene>
    <name evidence="1" type="ORF">M9H77_30749</name>
</gene>
<sequence>MVRPSGRRGDADLGPVTDRTGRVEGRPVTTSSRSVRGRHSTSDIPVTPTPLAPGFHHGTGEAGSSTQPPAVPFRSRPPFHPHQSHTSVPDEPYGSAHPPSYHTDTVYDPYLQAPTVVRPRIPYLSTFQEPILYDGSQARQIGVEFIDQMLGAAHQDSSCSTHGYSHANYGVSYSDHYVHGPADRVSEGDRVFGEEQERVRTLHIQGESDERGDDDGGDGDGGDGEGSDGDGGDDDHDDGDDDGDEEQPVYVALVAPASGSDGRPRYGKGRFAGSRNKRPDVVRDVPASTQKRKKVKPSDWEQTEAAERGPVNPELIPSYGGHVAGRIWRGHVFIFTLN</sequence>
<reference evidence="2" key="1">
    <citation type="journal article" date="2023" name="Nat. Plants">
        <title>Single-cell RNA sequencing provides a high-resolution roadmap for understanding the multicellular compartmentation of specialized metabolism.</title>
        <authorList>
            <person name="Sun S."/>
            <person name="Shen X."/>
            <person name="Li Y."/>
            <person name="Li Y."/>
            <person name="Wang S."/>
            <person name="Li R."/>
            <person name="Zhang H."/>
            <person name="Shen G."/>
            <person name="Guo B."/>
            <person name="Wei J."/>
            <person name="Xu J."/>
            <person name="St-Pierre B."/>
            <person name="Chen S."/>
            <person name="Sun C."/>
        </authorList>
    </citation>
    <scope>NUCLEOTIDE SEQUENCE [LARGE SCALE GENOMIC DNA]</scope>
</reference>
<protein>
    <submittedName>
        <fullName evidence="1">Uncharacterized protein</fullName>
    </submittedName>
</protein>
<proteinExistence type="predicted"/>
<organism evidence="1 2">
    <name type="scientific">Catharanthus roseus</name>
    <name type="common">Madagascar periwinkle</name>
    <name type="synonym">Vinca rosea</name>
    <dbReference type="NCBI Taxonomy" id="4058"/>
    <lineage>
        <taxon>Eukaryota</taxon>
        <taxon>Viridiplantae</taxon>
        <taxon>Streptophyta</taxon>
        <taxon>Embryophyta</taxon>
        <taxon>Tracheophyta</taxon>
        <taxon>Spermatophyta</taxon>
        <taxon>Magnoliopsida</taxon>
        <taxon>eudicotyledons</taxon>
        <taxon>Gunneridae</taxon>
        <taxon>Pentapetalae</taxon>
        <taxon>asterids</taxon>
        <taxon>lamiids</taxon>
        <taxon>Gentianales</taxon>
        <taxon>Apocynaceae</taxon>
        <taxon>Rauvolfioideae</taxon>
        <taxon>Vinceae</taxon>
        <taxon>Catharanthinae</taxon>
        <taxon>Catharanthus</taxon>
    </lineage>
</organism>
<keyword evidence="2" id="KW-1185">Reference proteome</keyword>
<name>A0ACB9ZY52_CATRO</name>
<dbReference type="Proteomes" id="UP001060085">
    <property type="component" value="Linkage Group LG07"/>
</dbReference>
<comment type="caution">
    <text evidence="1">The sequence shown here is derived from an EMBL/GenBank/DDBJ whole genome shotgun (WGS) entry which is preliminary data.</text>
</comment>